<dbReference type="InterPro" id="IPR034660">
    <property type="entry name" value="DinB/YfiT-like"/>
</dbReference>
<dbReference type="Gene3D" id="1.20.120.450">
    <property type="entry name" value="dinb family like domain"/>
    <property type="match status" value="1"/>
</dbReference>
<keyword evidence="5" id="KW-1185">Reference proteome</keyword>
<evidence type="ECO:0000313" key="4">
    <source>
        <dbReference type="EMBL" id="RII40494.1"/>
    </source>
</evidence>
<dbReference type="RefSeq" id="WP_119397017.1">
    <property type="nucleotide sequence ID" value="NZ_QWJJ01000001.1"/>
</dbReference>
<dbReference type="PANTHER" id="PTHR37302:SF1">
    <property type="entry name" value="PROTEIN DINB"/>
    <property type="match status" value="1"/>
</dbReference>
<proteinExistence type="inferred from homology"/>
<dbReference type="AlphaFoldDB" id="A0A399J569"/>
<name>A0A399J569_9RHOB</name>
<evidence type="ECO:0000256" key="3">
    <source>
        <dbReference type="PIRSR" id="PIRSR607837-1"/>
    </source>
</evidence>
<dbReference type="SUPFAM" id="SSF109854">
    <property type="entry name" value="DinB/YfiT-like putative metalloenzymes"/>
    <property type="match status" value="1"/>
</dbReference>
<dbReference type="Proteomes" id="UP000265848">
    <property type="component" value="Unassembled WGS sequence"/>
</dbReference>
<dbReference type="Pfam" id="PF05163">
    <property type="entry name" value="DinB"/>
    <property type="match status" value="1"/>
</dbReference>
<keyword evidence="2 3" id="KW-0479">Metal-binding</keyword>
<dbReference type="PANTHER" id="PTHR37302">
    <property type="entry name" value="SLR1116 PROTEIN"/>
    <property type="match status" value="1"/>
</dbReference>
<accession>A0A399J569</accession>
<dbReference type="EMBL" id="QWJJ01000001">
    <property type="protein sequence ID" value="RII40494.1"/>
    <property type="molecule type" value="Genomic_DNA"/>
</dbReference>
<comment type="caution">
    <text evidence="4">The sequence shown here is derived from an EMBL/GenBank/DDBJ whole genome shotgun (WGS) entry which is preliminary data.</text>
</comment>
<dbReference type="GO" id="GO:0046872">
    <property type="term" value="F:metal ion binding"/>
    <property type="evidence" value="ECO:0007669"/>
    <property type="project" value="UniProtKB-KW"/>
</dbReference>
<feature type="binding site" evidence="3">
    <location>
        <position position="137"/>
    </location>
    <ligand>
        <name>a divalent metal cation</name>
        <dbReference type="ChEBI" id="CHEBI:60240"/>
    </ligand>
</feature>
<feature type="binding site" evidence="3">
    <location>
        <position position="141"/>
    </location>
    <ligand>
        <name>a divalent metal cation</name>
        <dbReference type="ChEBI" id="CHEBI:60240"/>
    </ligand>
</feature>
<dbReference type="OrthoDB" id="9807509at2"/>
<sequence>MITPAYCLTMARYNAWQNRAMQRAMETLSTEDLTRDRGAFFGSILGTVNHILWADQTWLSRLSDMPKPQGGIPESPNICPTLPVWSAERFRMDGRFILWAEALRALDLTGDLSWYSGVLKGDVKMPVARVVVHVFNHQTHHRGQVHAMLTAAGATPDATDLFAMPDAGPWP</sequence>
<evidence type="ECO:0000256" key="1">
    <source>
        <dbReference type="ARBA" id="ARBA00008635"/>
    </source>
</evidence>
<evidence type="ECO:0000313" key="5">
    <source>
        <dbReference type="Proteomes" id="UP000265848"/>
    </source>
</evidence>
<comment type="similarity">
    <text evidence="1">Belongs to the DinB family.</text>
</comment>
<dbReference type="InterPro" id="IPR007837">
    <property type="entry name" value="DinB"/>
</dbReference>
<feature type="binding site" evidence="3">
    <location>
        <position position="50"/>
    </location>
    <ligand>
        <name>a divalent metal cation</name>
        <dbReference type="ChEBI" id="CHEBI:60240"/>
    </ligand>
</feature>
<evidence type="ECO:0000256" key="2">
    <source>
        <dbReference type="ARBA" id="ARBA00022723"/>
    </source>
</evidence>
<protein>
    <submittedName>
        <fullName evidence="4">Damage-inducible protein DinB</fullName>
    </submittedName>
</protein>
<organism evidence="4 5">
    <name type="scientific">Pseudooceanicola sediminis</name>
    <dbReference type="NCBI Taxonomy" id="2211117"/>
    <lineage>
        <taxon>Bacteria</taxon>
        <taxon>Pseudomonadati</taxon>
        <taxon>Pseudomonadota</taxon>
        <taxon>Alphaproteobacteria</taxon>
        <taxon>Rhodobacterales</taxon>
        <taxon>Paracoccaceae</taxon>
        <taxon>Pseudooceanicola</taxon>
    </lineage>
</organism>
<reference evidence="4 5" key="1">
    <citation type="submission" date="2018-08" db="EMBL/GenBank/DDBJ databases">
        <title>Pseudooceanicola sediminis CY03 in the family Rhodobacteracea.</title>
        <authorList>
            <person name="Zhang Y.-J."/>
        </authorList>
    </citation>
    <scope>NUCLEOTIDE SEQUENCE [LARGE SCALE GENOMIC DNA]</scope>
    <source>
        <strain evidence="4 5">CY03</strain>
    </source>
</reference>
<gene>
    <name evidence="4" type="ORF">DL237_00265</name>
</gene>